<organism evidence="1 2">
    <name type="scientific">Chroococcidiopsis cubana SAG 39.79</name>
    <dbReference type="NCBI Taxonomy" id="388085"/>
    <lineage>
        <taxon>Bacteria</taxon>
        <taxon>Bacillati</taxon>
        <taxon>Cyanobacteriota</taxon>
        <taxon>Cyanophyceae</taxon>
        <taxon>Chroococcidiopsidales</taxon>
        <taxon>Chroococcidiopsidaceae</taxon>
        <taxon>Chroococcidiopsis</taxon>
    </lineage>
</organism>
<dbReference type="Proteomes" id="UP000282574">
    <property type="component" value="Unassembled WGS sequence"/>
</dbReference>
<dbReference type="Gene3D" id="3.40.50.150">
    <property type="entry name" value="Vaccinia Virus protein VP39"/>
    <property type="match status" value="1"/>
</dbReference>
<sequence>MLPCAKTFIAGDFTVLVPQPIGTQQKSFNIILASFSLHYLKLKQKYELMGQLLQLLNSDGVPIFIDIIRQEAEDRTTYIDRYLKNIRQDWTVHTPQEVLSIETHITSSDFPETQKTLQQMALQHGFSWSECLYQDSLEFWQLLCFYK</sequence>
<dbReference type="InterPro" id="IPR029063">
    <property type="entry name" value="SAM-dependent_MTases_sf"/>
</dbReference>
<dbReference type="RefSeq" id="WP_199756005.1">
    <property type="nucleotide sequence ID" value="NZ_JAVKZF010000004.1"/>
</dbReference>
<dbReference type="SUPFAM" id="SSF53335">
    <property type="entry name" value="S-adenosyl-L-methionine-dependent methyltransferases"/>
    <property type="match status" value="1"/>
</dbReference>
<protein>
    <recommendedName>
        <fullName evidence="3">Methyltransferase type 11 domain-containing protein</fullName>
    </recommendedName>
</protein>
<accession>A0AB37U830</accession>
<comment type="caution">
    <text evidence="1">The sequence shown here is derived from an EMBL/GenBank/DDBJ whole genome shotgun (WGS) entry which is preliminary data.</text>
</comment>
<evidence type="ECO:0008006" key="3">
    <source>
        <dbReference type="Google" id="ProtNLM"/>
    </source>
</evidence>
<gene>
    <name evidence="1" type="ORF">DSM107010_70160</name>
</gene>
<name>A0AB37U830_9CYAN</name>
<keyword evidence="2" id="KW-1185">Reference proteome</keyword>
<reference evidence="1 2" key="1">
    <citation type="journal article" date="2019" name="Genome Biol. Evol.">
        <title>Day and night: Metabolic profiles and evolutionary relationships of six axenic non-marine cyanobacteria.</title>
        <authorList>
            <person name="Will S.E."/>
            <person name="Henke P."/>
            <person name="Boedeker C."/>
            <person name="Huang S."/>
            <person name="Brinkmann H."/>
            <person name="Rohde M."/>
            <person name="Jarek M."/>
            <person name="Friedl T."/>
            <person name="Seufert S."/>
            <person name="Schumacher M."/>
            <person name="Overmann J."/>
            <person name="Neumann-Schaal M."/>
            <person name="Petersen J."/>
        </authorList>
    </citation>
    <scope>NUCLEOTIDE SEQUENCE [LARGE SCALE GENOMIC DNA]</scope>
    <source>
        <strain evidence="1 2">SAG 39.79</strain>
    </source>
</reference>
<proteinExistence type="predicted"/>
<dbReference type="EMBL" id="RSCK01000174">
    <property type="protein sequence ID" value="RUS97072.1"/>
    <property type="molecule type" value="Genomic_DNA"/>
</dbReference>
<dbReference type="AlphaFoldDB" id="A0AB37U830"/>
<evidence type="ECO:0000313" key="1">
    <source>
        <dbReference type="EMBL" id="RUS97072.1"/>
    </source>
</evidence>
<evidence type="ECO:0000313" key="2">
    <source>
        <dbReference type="Proteomes" id="UP000282574"/>
    </source>
</evidence>